<feature type="compositionally biased region" description="Basic and acidic residues" evidence="1">
    <location>
        <begin position="212"/>
        <end position="224"/>
    </location>
</feature>
<feature type="compositionally biased region" description="Low complexity" evidence="1">
    <location>
        <begin position="126"/>
        <end position="150"/>
    </location>
</feature>
<dbReference type="Pfam" id="PF05553">
    <property type="entry name" value="DUF761"/>
    <property type="match status" value="1"/>
</dbReference>
<organism evidence="4">
    <name type="scientific">Anthurium amnicola</name>
    <dbReference type="NCBI Taxonomy" id="1678845"/>
    <lineage>
        <taxon>Eukaryota</taxon>
        <taxon>Viridiplantae</taxon>
        <taxon>Streptophyta</taxon>
        <taxon>Embryophyta</taxon>
        <taxon>Tracheophyta</taxon>
        <taxon>Spermatophyta</taxon>
        <taxon>Magnoliopsida</taxon>
        <taxon>Liliopsida</taxon>
        <taxon>Araceae</taxon>
        <taxon>Pothoideae</taxon>
        <taxon>Potheae</taxon>
        <taxon>Anthurium</taxon>
    </lineage>
</organism>
<evidence type="ECO:0000256" key="1">
    <source>
        <dbReference type="SAM" id="MobiDB-lite"/>
    </source>
</evidence>
<proteinExistence type="predicted"/>
<dbReference type="InterPro" id="IPR008480">
    <property type="entry name" value="DUF761_pln"/>
</dbReference>
<dbReference type="Pfam" id="PF14364">
    <property type="entry name" value="DUF4408"/>
    <property type="match status" value="1"/>
</dbReference>
<name>A0A1D1YN78_9ARAE</name>
<evidence type="ECO:0000313" key="5">
    <source>
        <dbReference type="EMBL" id="JAT60318.1"/>
    </source>
</evidence>
<gene>
    <name evidence="4" type="primary">Rgl3_0</name>
    <name evidence="5" type="synonym">Rgl3_1</name>
    <name evidence="5" type="ORF">g.44774</name>
    <name evidence="4" type="ORF">g.44776</name>
</gene>
<accession>A0A1D1YN78</accession>
<protein>
    <submittedName>
        <fullName evidence="4">Ral guanine nucleotide dissociation stimulator-like 3</fullName>
    </submittedName>
</protein>
<evidence type="ECO:0000259" key="3">
    <source>
        <dbReference type="Pfam" id="PF14364"/>
    </source>
</evidence>
<dbReference type="AlphaFoldDB" id="A0A1D1YN78"/>
<dbReference type="PANTHER" id="PTHR33098:SF53">
    <property type="entry name" value="OS05G0540900 PROTEIN"/>
    <property type="match status" value="1"/>
</dbReference>
<evidence type="ECO:0000313" key="4">
    <source>
        <dbReference type="EMBL" id="JAT56090.1"/>
    </source>
</evidence>
<feature type="compositionally biased region" description="Low complexity" evidence="1">
    <location>
        <begin position="225"/>
        <end position="235"/>
    </location>
</feature>
<dbReference type="PANTHER" id="PTHR33098">
    <property type="entry name" value="COTTON FIBER (DUF761)"/>
    <property type="match status" value="1"/>
</dbReference>
<sequence length="295" mass="31553">MVGSMPLDLLRSANGTGLRTAFSAAKLAFLLVGVASTVVLARLAVPLSRDLLLSALPRLSAAVGGYLSPSYIFVVVNFIILVILKLPDARGHVHRKDPPEGGDAAATTTPPKPTKDLPPSSPRGISSNVPAPAPASSSGIGDSSGFSGESCLTTDLEGDSAVSSTAAAPAGEEEEEDQDSMDATWKAITGRRQLKKNQTWSAPPRVQIGPGRELRKSETFREKPSPASMSPAAAATRRVVVDRRVNGREVPVVDEYDDVNRQFEAFIKKVNDQMRRPREESARRRYVDMVNSSGY</sequence>
<keyword evidence="2" id="KW-0812">Transmembrane</keyword>
<dbReference type="InterPro" id="IPR025520">
    <property type="entry name" value="DUF4408"/>
</dbReference>
<reference evidence="4" key="1">
    <citation type="submission" date="2015-07" db="EMBL/GenBank/DDBJ databases">
        <title>Transcriptome Assembly of Anthurium amnicola.</title>
        <authorList>
            <person name="Suzuki J."/>
        </authorList>
    </citation>
    <scope>NUCLEOTIDE SEQUENCE</scope>
</reference>
<feature type="domain" description="DUF4408" evidence="3">
    <location>
        <begin position="60"/>
        <end position="84"/>
    </location>
</feature>
<feature type="transmembrane region" description="Helical" evidence="2">
    <location>
        <begin position="65"/>
        <end position="86"/>
    </location>
</feature>
<evidence type="ECO:0000256" key="2">
    <source>
        <dbReference type="SAM" id="Phobius"/>
    </source>
</evidence>
<dbReference type="EMBL" id="GDJX01007618">
    <property type="protein sequence ID" value="JAT60318.1"/>
    <property type="molecule type" value="Transcribed_RNA"/>
</dbReference>
<feature type="region of interest" description="Disordered" evidence="1">
    <location>
        <begin position="92"/>
        <end position="235"/>
    </location>
</feature>
<dbReference type="EMBL" id="GDJX01011846">
    <property type="protein sequence ID" value="JAT56090.1"/>
    <property type="molecule type" value="Transcribed_RNA"/>
</dbReference>
<keyword evidence="2" id="KW-0472">Membrane</keyword>
<feature type="transmembrane region" description="Helical" evidence="2">
    <location>
        <begin position="21"/>
        <end position="45"/>
    </location>
</feature>
<feature type="compositionally biased region" description="Acidic residues" evidence="1">
    <location>
        <begin position="171"/>
        <end position="180"/>
    </location>
</feature>
<keyword evidence="2" id="KW-1133">Transmembrane helix</keyword>